<dbReference type="Pfam" id="PF01734">
    <property type="entry name" value="Patatin"/>
    <property type="match status" value="1"/>
</dbReference>
<feature type="domain" description="PNPLA" evidence="5">
    <location>
        <begin position="189"/>
        <end position="406"/>
    </location>
</feature>
<dbReference type="PANTHER" id="PTHR24185:SF1">
    <property type="entry name" value="CALCIUM-INDEPENDENT PHOSPHOLIPASE A2-GAMMA"/>
    <property type="match status" value="1"/>
</dbReference>
<feature type="short sequence motif" description="GXGXXG" evidence="4">
    <location>
        <begin position="193"/>
        <end position="198"/>
    </location>
</feature>
<dbReference type="GO" id="GO:0046486">
    <property type="term" value="P:glycerolipid metabolic process"/>
    <property type="evidence" value="ECO:0007669"/>
    <property type="project" value="UniProtKB-ARBA"/>
</dbReference>
<dbReference type="Gene3D" id="3.40.1090.10">
    <property type="entry name" value="Cytosolic phospholipase A2 catalytic domain"/>
    <property type="match status" value="1"/>
</dbReference>
<proteinExistence type="predicted"/>
<dbReference type="InterPro" id="IPR002641">
    <property type="entry name" value="PNPLA_dom"/>
</dbReference>
<evidence type="ECO:0000256" key="4">
    <source>
        <dbReference type="PROSITE-ProRule" id="PRU01161"/>
    </source>
</evidence>
<evidence type="ECO:0000256" key="1">
    <source>
        <dbReference type="ARBA" id="ARBA00022801"/>
    </source>
</evidence>
<evidence type="ECO:0000313" key="7">
    <source>
        <dbReference type="Proteomes" id="UP000326799"/>
    </source>
</evidence>
<feature type="short sequence motif" description="DGA/G" evidence="4">
    <location>
        <begin position="393"/>
        <end position="395"/>
    </location>
</feature>
<evidence type="ECO:0000259" key="5">
    <source>
        <dbReference type="PROSITE" id="PS51635"/>
    </source>
</evidence>
<keyword evidence="7" id="KW-1185">Reference proteome</keyword>
<dbReference type="GO" id="GO:0019369">
    <property type="term" value="P:arachidonate metabolic process"/>
    <property type="evidence" value="ECO:0007669"/>
    <property type="project" value="TreeGrafter"/>
</dbReference>
<dbReference type="GO" id="GO:0016042">
    <property type="term" value="P:lipid catabolic process"/>
    <property type="evidence" value="ECO:0007669"/>
    <property type="project" value="UniProtKB-UniRule"/>
</dbReference>
<reference evidence="6 7" key="1">
    <citation type="submission" date="2019-04" db="EMBL/GenBank/DDBJ databases">
        <title>Fungal friends and foes A comparative genomics study of 23 Aspergillus species from section Flavi.</title>
        <authorList>
            <consortium name="DOE Joint Genome Institute"/>
            <person name="Kjaerbolling I."/>
            <person name="Vesth T.C."/>
            <person name="Frisvad J.C."/>
            <person name="Nybo J.L."/>
            <person name="Theobald S."/>
            <person name="Kildgaard S."/>
            <person name="Petersen T.I."/>
            <person name="Kuo A."/>
            <person name="Sato A."/>
            <person name="Lyhne E.K."/>
            <person name="Kogle M.E."/>
            <person name="Wiebenga A."/>
            <person name="Kun R.S."/>
            <person name="Lubbers R.J."/>
            <person name="Makela M.R."/>
            <person name="Barry K."/>
            <person name="Chovatia M."/>
            <person name="Clum A."/>
            <person name="Daum C."/>
            <person name="Haridas S."/>
            <person name="He G."/>
            <person name="LaButti K."/>
            <person name="Lipzen A."/>
            <person name="Mondo S."/>
            <person name="Pangilinan J."/>
            <person name="Riley R."/>
            <person name="Salamov A."/>
            <person name="Simmons B.A."/>
            <person name="Magnuson J.K."/>
            <person name="Henrissat B."/>
            <person name="Mortensen U.H."/>
            <person name="Larsen T.O."/>
            <person name="De vries R.P."/>
            <person name="Grigoriev I.V."/>
            <person name="Machida M."/>
            <person name="Baker S.E."/>
            <person name="Andersen M.R."/>
        </authorList>
    </citation>
    <scope>NUCLEOTIDE SEQUENCE [LARGE SCALE GENOMIC DNA]</scope>
    <source>
        <strain evidence="6 7">CBS 126849</strain>
    </source>
</reference>
<dbReference type="EMBL" id="ML733426">
    <property type="protein sequence ID" value="KAB8220739.1"/>
    <property type="molecule type" value="Genomic_DNA"/>
</dbReference>
<evidence type="ECO:0000256" key="2">
    <source>
        <dbReference type="ARBA" id="ARBA00022963"/>
    </source>
</evidence>
<sequence length="532" mass="59865">MSSTSVLYTSQPRARRTPVDASIHCRMFVQELNAAGPYNQDIHDLITIVRDIESALRVLQLYHDEHIRTGHWNTNFTANPDNADMLAIVDSVLGEFENICFDMEFMSRSNKRTFIKHAPKSAKPLEKQKVGIFRLVEKITGFSGLSQDGGLPMPILTQKPHITCDGVRLLSIGTRFLHLYITAQLAVNLGRDGGGVRGLVSLLVLDRIMDCIRYQERQENPAASIDDRAPAKYFDLAGGTSTGGLICIMLFRLHMSVKDAIEAYKTLSNDIFKKSFASRHLGGSKVKTVLGRPWYKGQPLEKAVDKLVETKLPGQSAESTTLLDPTGTGRCKSFVCTFRKQDMETVRLRTYEPGDSRILFPYPRCTVSQAARATSAAPFYFPEAKIGHNKFWDGGLVNNNPIDETYDEKCLLFPSQMLNCVVSLGTGKCTKFMRSRNLLARHPAISRGGRILVNVTNVEAKHRRFEQRMIIDDVQYFRFDPSTMGDNIDLADVRQLEKLEKYTTDYLQTPPISALIHLCAQLLRYRGEHGHI</sequence>
<protein>
    <submittedName>
        <fullName evidence="6">Acyl transferase/acyl hydrolase/lysophospholipase</fullName>
    </submittedName>
</protein>
<keyword evidence="2 4" id="KW-0442">Lipid degradation</keyword>
<gene>
    <name evidence="6" type="ORF">BDV33DRAFT_203175</name>
</gene>
<dbReference type="GO" id="GO:0016020">
    <property type="term" value="C:membrane"/>
    <property type="evidence" value="ECO:0007669"/>
    <property type="project" value="TreeGrafter"/>
</dbReference>
<keyword evidence="6" id="KW-0808">Transferase</keyword>
<organism evidence="6 7">
    <name type="scientific">Aspergillus novoparasiticus</name>
    <dbReference type="NCBI Taxonomy" id="986946"/>
    <lineage>
        <taxon>Eukaryota</taxon>
        <taxon>Fungi</taxon>
        <taxon>Dikarya</taxon>
        <taxon>Ascomycota</taxon>
        <taxon>Pezizomycotina</taxon>
        <taxon>Eurotiomycetes</taxon>
        <taxon>Eurotiomycetidae</taxon>
        <taxon>Eurotiales</taxon>
        <taxon>Aspergillaceae</taxon>
        <taxon>Aspergillus</taxon>
        <taxon>Aspergillus subgen. Circumdati</taxon>
    </lineage>
</organism>
<dbReference type="SUPFAM" id="SSF52151">
    <property type="entry name" value="FabD/lysophospholipase-like"/>
    <property type="match status" value="1"/>
</dbReference>
<dbReference type="PROSITE" id="PS51635">
    <property type="entry name" value="PNPLA"/>
    <property type="match status" value="1"/>
</dbReference>
<dbReference type="AlphaFoldDB" id="A0A5N6ETY3"/>
<keyword evidence="1 4" id="KW-0378">Hydrolase</keyword>
<evidence type="ECO:0000313" key="6">
    <source>
        <dbReference type="EMBL" id="KAB8220739.1"/>
    </source>
</evidence>
<dbReference type="Proteomes" id="UP000326799">
    <property type="component" value="Unassembled WGS sequence"/>
</dbReference>
<evidence type="ECO:0000256" key="3">
    <source>
        <dbReference type="ARBA" id="ARBA00023098"/>
    </source>
</evidence>
<feature type="short sequence motif" description="GXSXG" evidence="4">
    <location>
        <begin position="239"/>
        <end position="243"/>
    </location>
</feature>
<accession>A0A5N6ETY3</accession>
<keyword evidence="3 4" id="KW-0443">Lipid metabolism</keyword>
<dbReference type="GO" id="GO:0047499">
    <property type="term" value="F:calcium-independent phospholipase A2 activity"/>
    <property type="evidence" value="ECO:0007669"/>
    <property type="project" value="TreeGrafter"/>
</dbReference>
<feature type="active site" description="Proton acceptor" evidence="4">
    <location>
        <position position="393"/>
    </location>
</feature>
<dbReference type="InterPro" id="IPR016035">
    <property type="entry name" value="Acyl_Trfase/lysoPLipase"/>
</dbReference>
<feature type="active site" description="Nucleophile" evidence="4">
    <location>
        <position position="241"/>
    </location>
</feature>
<name>A0A5N6ETY3_9EURO</name>
<dbReference type="PANTHER" id="PTHR24185">
    <property type="entry name" value="CALCIUM-INDEPENDENT PHOSPHOLIPASE A2-GAMMA"/>
    <property type="match status" value="1"/>
</dbReference>
<dbReference type="GO" id="GO:0016740">
    <property type="term" value="F:transferase activity"/>
    <property type="evidence" value="ECO:0007669"/>
    <property type="project" value="UniProtKB-KW"/>
</dbReference>